<evidence type="ECO:0000256" key="1">
    <source>
        <dbReference type="ARBA" id="ARBA00009964"/>
    </source>
</evidence>
<evidence type="ECO:0000313" key="3">
    <source>
        <dbReference type="Proteomes" id="UP000239539"/>
    </source>
</evidence>
<dbReference type="InterPro" id="IPR009057">
    <property type="entry name" value="Homeodomain-like_sf"/>
</dbReference>
<protein>
    <recommendedName>
        <fullName evidence="4">Transposase</fullName>
    </recommendedName>
</protein>
<dbReference type="EMBL" id="PVNO01000008">
    <property type="protein sequence ID" value="PRO70158.1"/>
    <property type="molecule type" value="Genomic_DNA"/>
</dbReference>
<comment type="caution">
    <text evidence="2">The sequence shown here is derived from an EMBL/GenBank/DDBJ whole genome shotgun (WGS) entry which is preliminary data.</text>
</comment>
<comment type="similarity">
    <text evidence="1">Belongs to the transposase 8 family.</text>
</comment>
<dbReference type="Proteomes" id="UP000239539">
    <property type="component" value="Unassembled WGS sequence"/>
</dbReference>
<organism evidence="2 3">
    <name type="scientific">Alteromonas gracilis</name>
    <dbReference type="NCBI Taxonomy" id="1479524"/>
    <lineage>
        <taxon>Bacteria</taxon>
        <taxon>Pseudomonadati</taxon>
        <taxon>Pseudomonadota</taxon>
        <taxon>Gammaproteobacteria</taxon>
        <taxon>Alteromonadales</taxon>
        <taxon>Alteromonadaceae</taxon>
        <taxon>Alteromonas/Salinimonas group</taxon>
        <taxon>Alteromonas</taxon>
    </lineage>
</organism>
<name>A0ABX5CT74_9ALTE</name>
<dbReference type="InterPro" id="IPR052057">
    <property type="entry name" value="IS150/IS1296_orfA-like"/>
</dbReference>
<gene>
    <name evidence="2" type="ORF">C6Y39_03950</name>
</gene>
<evidence type="ECO:0008006" key="4">
    <source>
        <dbReference type="Google" id="ProtNLM"/>
    </source>
</evidence>
<sequence>MAKIVSAERVVEYSLEFKIRVVKLTLALDVKAKDIADILGLHPIMIYRWRQEYKAGKFKEKPTRRISMTKATSNDNKEFSKDKEIAKLKRALADARKENNFLKKWEGYLKEQSQKNSRS</sequence>
<dbReference type="InterPro" id="IPR002514">
    <property type="entry name" value="Transposase_8"/>
</dbReference>
<dbReference type="PANTHER" id="PTHR33795">
    <property type="entry name" value="INSERTION ELEMENT IS150 PROTEIN INSJ"/>
    <property type="match status" value="1"/>
</dbReference>
<proteinExistence type="inferred from homology"/>
<keyword evidence="3" id="KW-1185">Reference proteome</keyword>
<dbReference type="SUPFAM" id="SSF46689">
    <property type="entry name" value="Homeodomain-like"/>
    <property type="match status" value="1"/>
</dbReference>
<reference evidence="3" key="1">
    <citation type="journal article" date="2020" name="Int. J. Syst. Evol. Microbiol.">
        <title>Alteromonas alba sp. nov., a marine bacterium isolated from the seawater of the West Pacific Ocean.</title>
        <authorList>
            <person name="Sun C."/>
            <person name="Wu Y.-H."/>
            <person name="Xamxidin M."/>
            <person name="Cheng H."/>
            <person name="Xu X.-W."/>
        </authorList>
    </citation>
    <scope>NUCLEOTIDE SEQUENCE [LARGE SCALE GENOMIC DNA]</scope>
    <source>
        <strain evidence="3">9a2</strain>
    </source>
</reference>
<dbReference type="PANTHER" id="PTHR33795:SF1">
    <property type="entry name" value="INSERTION ELEMENT IS150 PROTEIN INSJ"/>
    <property type="match status" value="1"/>
</dbReference>
<dbReference type="RefSeq" id="WP_105930030.1">
    <property type="nucleotide sequence ID" value="NZ_PVNO01000008.1"/>
</dbReference>
<dbReference type="Pfam" id="PF01527">
    <property type="entry name" value="HTH_Tnp_1"/>
    <property type="match status" value="1"/>
</dbReference>
<accession>A0ABX5CT74</accession>
<evidence type="ECO:0000313" key="2">
    <source>
        <dbReference type="EMBL" id="PRO70158.1"/>
    </source>
</evidence>